<evidence type="ECO:0000313" key="6">
    <source>
        <dbReference type="EMBL" id="PAB01474.1"/>
    </source>
</evidence>
<dbReference type="Gene3D" id="2.60.40.10">
    <property type="entry name" value="Immunoglobulins"/>
    <property type="match status" value="1"/>
</dbReference>
<proteinExistence type="predicted"/>
<sequence>MKKKAPKGSIKRLIGSLMIILMFAVGSLIALYPFYINALNDFLDEKRLEQVHKDLAQRQDELEKRRQENEALSQGGFAPGSDPFAEEISDKKDEAYYQKHLIGKIAIPKIEVDIPLFDTTNHFLLNRGASVLQGTSFPTGGKNTHTVISAHSGLPDRVLFTDLEKVEKGDQFVLTVYGKKMAYEVNQIEVVLPNETSALKIEAGKDLATLITCTPYMINSHRLLVTGHRVPYTEKLAKAVASGNKAREQKNILIITGTVLLILVLLYLLYRAIKAFILKRRRFDLTFVRQNQAGTALKEVEYILFDKKGKAPVIRQGDTLKAQSTADGTVTFKDLPGAMYTLKEVGDNPHASLSVGVKGWRQKAMQFYPKKSQKDWVITGSQPIIRK</sequence>
<feature type="transmembrane region" description="Helical" evidence="4">
    <location>
        <begin position="12"/>
        <end position="35"/>
    </location>
</feature>
<dbReference type="Pfam" id="PF17802">
    <property type="entry name" value="SpaA"/>
    <property type="match status" value="1"/>
</dbReference>
<dbReference type="InterPro" id="IPR041033">
    <property type="entry name" value="SpaA_PFL_dom_1"/>
</dbReference>
<feature type="active site" description="Acyl-thioester intermediate" evidence="2">
    <location>
        <position position="213"/>
    </location>
</feature>
<keyword evidence="4" id="KW-0812">Transmembrane</keyword>
<gene>
    <name evidence="6" type="ORF">AKL21_03185</name>
</gene>
<evidence type="ECO:0000256" key="4">
    <source>
        <dbReference type="SAM" id="Phobius"/>
    </source>
</evidence>
<feature type="active site" description="Proton donor/acceptor" evidence="2">
    <location>
        <position position="151"/>
    </location>
</feature>
<name>A0A267HT04_9ENTE</name>
<dbReference type="CDD" id="cd05827">
    <property type="entry name" value="Sortase_C"/>
    <property type="match status" value="1"/>
</dbReference>
<evidence type="ECO:0000256" key="1">
    <source>
        <dbReference type="ARBA" id="ARBA00022801"/>
    </source>
</evidence>
<dbReference type="NCBIfam" id="TIGR01076">
    <property type="entry name" value="sortase_fam"/>
    <property type="match status" value="1"/>
</dbReference>
<dbReference type="InterPro" id="IPR013783">
    <property type="entry name" value="Ig-like_fold"/>
</dbReference>
<keyword evidence="4" id="KW-1133">Transmembrane helix</keyword>
<dbReference type="GO" id="GO:0016787">
    <property type="term" value="F:hydrolase activity"/>
    <property type="evidence" value="ECO:0007669"/>
    <property type="project" value="UniProtKB-KW"/>
</dbReference>
<comment type="caution">
    <text evidence="6">The sequence shown here is derived from an EMBL/GenBank/DDBJ whole genome shotgun (WGS) entry which is preliminary data.</text>
</comment>
<dbReference type="Proteomes" id="UP000216797">
    <property type="component" value="Unassembled WGS sequence"/>
</dbReference>
<keyword evidence="4" id="KW-0472">Membrane</keyword>
<organism evidence="6 7">
    <name type="scientific">Enterococcus canintestini</name>
    <dbReference type="NCBI Taxonomy" id="317010"/>
    <lineage>
        <taxon>Bacteria</taxon>
        <taxon>Bacillati</taxon>
        <taxon>Bacillota</taxon>
        <taxon>Bacilli</taxon>
        <taxon>Lactobacillales</taxon>
        <taxon>Enterococcaceae</taxon>
        <taxon>Enterococcus</taxon>
    </lineage>
</organism>
<feature type="domain" description="SpaA-like prealbumin fold" evidence="5">
    <location>
        <begin position="289"/>
        <end position="345"/>
    </location>
</feature>
<reference evidence="6 7" key="1">
    <citation type="submission" date="2015-08" db="EMBL/GenBank/DDBJ databases">
        <title>Enterococcus genome sequence.</title>
        <authorList>
            <person name="Acedo J.Z."/>
            <person name="Vederas J.C."/>
        </authorList>
    </citation>
    <scope>NUCLEOTIDE SEQUENCE [LARGE SCALE GENOMIC DNA]</scope>
    <source>
        <strain evidence="6 7">49</strain>
    </source>
</reference>
<dbReference type="EMBL" id="LHUG01000003">
    <property type="protein sequence ID" value="PAB01474.1"/>
    <property type="molecule type" value="Genomic_DNA"/>
</dbReference>
<dbReference type="InterPro" id="IPR023365">
    <property type="entry name" value="Sortase_dom-sf"/>
</dbReference>
<dbReference type="Gene3D" id="2.40.260.10">
    <property type="entry name" value="Sortase"/>
    <property type="match status" value="1"/>
</dbReference>
<protein>
    <submittedName>
        <fullName evidence="6">Peptidase C60</fullName>
    </submittedName>
</protein>
<feature type="region of interest" description="Disordered" evidence="3">
    <location>
        <begin position="60"/>
        <end position="84"/>
    </location>
</feature>
<evidence type="ECO:0000259" key="5">
    <source>
        <dbReference type="Pfam" id="PF17802"/>
    </source>
</evidence>
<dbReference type="InterPro" id="IPR005754">
    <property type="entry name" value="Sortase"/>
</dbReference>
<dbReference type="Pfam" id="PF04203">
    <property type="entry name" value="Sortase"/>
    <property type="match status" value="1"/>
</dbReference>
<dbReference type="NCBIfam" id="NF033745">
    <property type="entry name" value="class_C_sortase"/>
    <property type="match status" value="1"/>
</dbReference>
<keyword evidence="1" id="KW-0378">Hydrolase</keyword>
<dbReference type="AlphaFoldDB" id="A0A267HT04"/>
<evidence type="ECO:0000313" key="7">
    <source>
        <dbReference type="Proteomes" id="UP000216797"/>
    </source>
</evidence>
<keyword evidence="7" id="KW-1185">Reference proteome</keyword>
<dbReference type="RefSeq" id="WP_095006043.1">
    <property type="nucleotide sequence ID" value="NZ_LHUG01000003.1"/>
</dbReference>
<feature type="compositionally biased region" description="Basic and acidic residues" evidence="3">
    <location>
        <begin position="60"/>
        <end position="69"/>
    </location>
</feature>
<evidence type="ECO:0000256" key="2">
    <source>
        <dbReference type="PIRSR" id="PIRSR605754-1"/>
    </source>
</evidence>
<evidence type="ECO:0000256" key="3">
    <source>
        <dbReference type="SAM" id="MobiDB-lite"/>
    </source>
</evidence>
<feature type="transmembrane region" description="Helical" evidence="4">
    <location>
        <begin position="252"/>
        <end position="273"/>
    </location>
</feature>
<dbReference type="InterPro" id="IPR042002">
    <property type="entry name" value="Sortase_C"/>
</dbReference>
<accession>A0A267HT04</accession>
<dbReference type="SUPFAM" id="SSF63817">
    <property type="entry name" value="Sortase"/>
    <property type="match status" value="1"/>
</dbReference>